<sequence length="203" mass="23706">MSSSSSSSSLLYINVLLLVLIHSSIQQENPKDATTNARNRLHKVQGLIEEYQQNFTTSENNLNQSINRLIDKHPSEEKKLTQYKVCETRLLTIEFIVRSLRDVKIFERLIRRNYPKHSEKVIQKLNKLMVKAVNDLNPSVSKEKIKICDEPENIDLHDLTIVDKLLLKYLNDKNYFQLNKLKEMCLLELIEVLKNSAKKRSVK</sequence>
<organism evidence="2">
    <name type="scientific">Schistosoma japonicum</name>
    <name type="common">Blood fluke</name>
    <dbReference type="NCBI Taxonomy" id="6182"/>
    <lineage>
        <taxon>Eukaryota</taxon>
        <taxon>Metazoa</taxon>
        <taxon>Spiralia</taxon>
        <taxon>Lophotrochozoa</taxon>
        <taxon>Platyhelminthes</taxon>
        <taxon>Trematoda</taxon>
        <taxon>Digenea</taxon>
        <taxon>Strigeidida</taxon>
        <taxon>Schistosomatoidea</taxon>
        <taxon>Schistosomatidae</taxon>
        <taxon>Schistosoma</taxon>
    </lineage>
</organism>
<name>C1LGL5_SCHJA</name>
<evidence type="ECO:0000313" key="2">
    <source>
        <dbReference type="EMBL" id="CAX73843.1"/>
    </source>
</evidence>
<dbReference type="AlphaFoldDB" id="C1LGL5"/>
<feature type="chain" id="PRO_5002909988" evidence="1">
    <location>
        <begin position="27"/>
        <end position="203"/>
    </location>
</feature>
<reference evidence="2" key="2">
    <citation type="submission" date="2009-03" db="EMBL/GenBank/DDBJ databases">
        <authorList>
            <person name="Gang L."/>
        </authorList>
    </citation>
    <scope>NUCLEOTIDE SEQUENCE</scope>
    <source>
        <strain evidence="2">Anhui</strain>
    </source>
</reference>
<dbReference type="EMBL" id="FN318114">
    <property type="protein sequence ID" value="CAX73843.1"/>
    <property type="molecule type" value="mRNA"/>
</dbReference>
<protein>
    <submittedName>
        <fullName evidence="2">Uncharacterized protein</fullName>
    </submittedName>
</protein>
<feature type="signal peptide" evidence="1">
    <location>
        <begin position="1"/>
        <end position="26"/>
    </location>
</feature>
<proteinExistence type="evidence at transcript level"/>
<evidence type="ECO:0000256" key="1">
    <source>
        <dbReference type="SAM" id="SignalP"/>
    </source>
</evidence>
<accession>C1LGL5</accession>
<keyword evidence="1" id="KW-0732">Signal</keyword>
<dbReference type="Pfam" id="PF11291">
    <property type="entry name" value="DUF3091"/>
    <property type="match status" value="1"/>
</dbReference>
<dbReference type="InterPro" id="IPR021442">
    <property type="entry name" value="DUF3091"/>
</dbReference>
<reference evidence="2" key="1">
    <citation type="journal article" date="2009" name="Nature">
        <title>The Schistosoma japonicum genome reveals features of host-parasite interplay.</title>
        <authorList>
            <person name="Liu F."/>
            <person name="Zhou Y."/>
            <person name="Wang Z.Q."/>
            <person name="Lu G."/>
            <person name="Zheng H."/>
            <person name="Brindley P.J."/>
            <person name="McManus D.P."/>
            <person name="Blair D."/>
            <person name="Zhang Q.H."/>
            <person name="Zhong Y."/>
            <person name="Wang S."/>
            <person name="Han Z.G."/>
            <person name="Chen Z."/>
        </authorList>
    </citation>
    <scope>NUCLEOTIDE SEQUENCE</scope>
    <source>
        <strain evidence="2">Anhui</strain>
    </source>
</reference>